<dbReference type="SUPFAM" id="SSF52540">
    <property type="entry name" value="P-loop containing nucleoside triphosphate hydrolases"/>
    <property type="match status" value="1"/>
</dbReference>
<evidence type="ECO:0000256" key="11">
    <source>
        <dbReference type="ARBA" id="ARBA00023136"/>
    </source>
</evidence>
<keyword evidence="12" id="KW-0829">Tyrosine-protein kinase</keyword>
<dbReference type="Gene3D" id="3.40.50.300">
    <property type="entry name" value="P-loop containing nucleotide triphosphate hydrolases"/>
    <property type="match status" value="1"/>
</dbReference>
<dbReference type="InterPro" id="IPR003856">
    <property type="entry name" value="LPS_length_determ_N"/>
</dbReference>
<keyword evidence="3" id="KW-1003">Cell membrane</keyword>
<dbReference type="GO" id="GO:0005524">
    <property type="term" value="F:ATP binding"/>
    <property type="evidence" value="ECO:0007669"/>
    <property type="project" value="UniProtKB-KW"/>
</dbReference>
<evidence type="ECO:0000256" key="15">
    <source>
        <dbReference type="SAM" id="Phobius"/>
    </source>
</evidence>
<evidence type="ECO:0000256" key="12">
    <source>
        <dbReference type="ARBA" id="ARBA00023137"/>
    </source>
</evidence>
<dbReference type="RefSeq" id="WP_130162459.1">
    <property type="nucleotide sequence ID" value="NZ_SGIM01000009.1"/>
</dbReference>
<evidence type="ECO:0000256" key="4">
    <source>
        <dbReference type="ARBA" id="ARBA00022519"/>
    </source>
</evidence>
<evidence type="ECO:0000256" key="1">
    <source>
        <dbReference type="ARBA" id="ARBA00004429"/>
    </source>
</evidence>
<dbReference type="EMBL" id="SGIM01000009">
    <property type="protein sequence ID" value="RZF51140.1"/>
    <property type="molecule type" value="Genomic_DNA"/>
</dbReference>
<evidence type="ECO:0000259" key="17">
    <source>
        <dbReference type="Pfam" id="PF13614"/>
    </source>
</evidence>
<dbReference type="PANTHER" id="PTHR32309">
    <property type="entry name" value="TYROSINE-PROTEIN KINASE"/>
    <property type="match status" value="1"/>
</dbReference>
<keyword evidence="10 15" id="KW-1133">Transmembrane helix</keyword>
<evidence type="ECO:0000256" key="10">
    <source>
        <dbReference type="ARBA" id="ARBA00022989"/>
    </source>
</evidence>
<dbReference type="GO" id="GO:0005886">
    <property type="term" value="C:plasma membrane"/>
    <property type="evidence" value="ECO:0007669"/>
    <property type="project" value="UniProtKB-SubCell"/>
</dbReference>
<proteinExistence type="inferred from homology"/>
<evidence type="ECO:0000259" key="16">
    <source>
        <dbReference type="Pfam" id="PF02706"/>
    </source>
</evidence>
<gene>
    <name evidence="19" type="ORF">EXE30_11215</name>
</gene>
<feature type="domain" description="AAA" evidence="17">
    <location>
        <begin position="535"/>
        <end position="690"/>
    </location>
</feature>
<name>A0A4Q6X7S6_9GAMM</name>
<dbReference type="InterPro" id="IPR032807">
    <property type="entry name" value="GNVR"/>
</dbReference>
<dbReference type="Proteomes" id="UP000292110">
    <property type="component" value="Unassembled WGS sequence"/>
</dbReference>
<dbReference type="InterPro" id="IPR025669">
    <property type="entry name" value="AAA_dom"/>
</dbReference>
<keyword evidence="14" id="KW-0175">Coiled coil</keyword>
<keyword evidence="6 15" id="KW-0812">Transmembrane</keyword>
<dbReference type="GO" id="GO:0004715">
    <property type="term" value="F:non-membrane spanning protein tyrosine kinase activity"/>
    <property type="evidence" value="ECO:0007669"/>
    <property type="project" value="UniProtKB-EC"/>
</dbReference>
<keyword evidence="9" id="KW-0067">ATP-binding</keyword>
<sequence length="727" mass="81176">MSQNINTEDTIDLKELFFSLLAQWKLIALCVILSLVCALLYLRTTPNTYAVDALVQVESSKGASAALLGDLSQMVDQKSPAQSEIEILKSRLVLGSVIEAMHLDLSISSADDTFAQRLLGKPSYATEYTPKAVIFRDAEKSLQFRQFEVPQNFLDKTLRLNLNEGKFQLIDSKTDDILLAAPLNQINQLSNRYGIWKVSIFSKDQFTNDYLIRKRSLPTAVSAISANYSVAEKGKLTGILGLSYQGQDKEHITKVLNAILSAYSAQNVARKSAETAQTLKFLDEQLPELKQQLDVAEREFNKFRQEYNTVDVTKESELYLTQSITLETKKIELQQQQADIAAKYTAEHPAMREINAQIAALNKMIGELNSTLKQLPDLQRRYLQLYREVEVKTQLYTALLNSYQQLRIAKAGEIGNVRIVDTAVEPVEPIKPKKLQILILAVFLGGFLGTLIALLRNMLRTGIKDSSQIERELDLPVYATVPRSPVQETRMSILKKKKSIPILAVKNSDDIAIESLRSIRTAIHFALSNAKNNIIMVAGPSPEVGKSFISTNLATIFAQSNKKVLLIDADLRRGYLHKYFNLDVKPGLSELLSSQAELGQVIHETEVAGLSMITRGKNPTNPSEILGSEQFKALLEKLSSEYDHIIIDTPPILAVTDGIIISQYVGVNLLVARYAKSQMKELELSLNRFEQAGVKVNGFILNDIQRASAGYGYGYNYAYAYKAHKDD</sequence>
<feature type="domain" description="Tyrosine-protein kinase G-rich" evidence="18">
    <location>
        <begin position="377"/>
        <end position="458"/>
    </location>
</feature>
<evidence type="ECO:0000256" key="13">
    <source>
        <dbReference type="ARBA" id="ARBA00053015"/>
    </source>
</evidence>
<evidence type="ECO:0000256" key="7">
    <source>
        <dbReference type="ARBA" id="ARBA00022741"/>
    </source>
</evidence>
<evidence type="ECO:0000256" key="9">
    <source>
        <dbReference type="ARBA" id="ARBA00022840"/>
    </source>
</evidence>
<comment type="similarity">
    <text evidence="2">Belongs to the etk/wzc family.</text>
</comment>
<dbReference type="NCBIfam" id="TIGR01007">
    <property type="entry name" value="eps_fam"/>
    <property type="match status" value="1"/>
</dbReference>
<dbReference type="InterPro" id="IPR050445">
    <property type="entry name" value="Bact_polysacc_biosynth/exp"/>
</dbReference>
<protein>
    <submittedName>
        <fullName evidence="19">Polysaccharide biosynthesis tyrosine autokinase</fullName>
        <ecNumber evidence="19">2.7.10.2</ecNumber>
    </submittedName>
</protein>
<organism evidence="19 20">
    <name type="scientific">Acinetobacter halotolerans</name>
    <dbReference type="NCBI Taxonomy" id="1752076"/>
    <lineage>
        <taxon>Bacteria</taxon>
        <taxon>Pseudomonadati</taxon>
        <taxon>Pseudomonadota</taxon>
        <taxon>Gammaproteobacteria</taxon>
        <taxon>Moraxellales</taxon>
        <taxon>Moraxellaceae</taxon>
        <taxon>Acinetobacter</taxon>
    </lineage>
</organism>
<keyword evidence="11 15" id="KW-0472">Membrane</keyword>
<dbReference type="InterPro" id="IPR005702">
    <property type="entry name" value="Wzc-like_C"/>
</dbReference>
<dbReference type="Pfam" id="PF13807">
    <property type="entry name" value="GNVR"/>
    <property type="match status" value="1"/>
</dbReference>
<dbReference type="GO" id="GO:0042802">
    <property type="term" value="F:identical protein binding"/>
    <property type="evidence" value="ECO:0007669"/>
    <property type="project" value="UniProtKB-ARBA"/>
</dbReference>
<comment type="subcellular location">
    <subcellularLocation>
        <location evidence="1">Cell inner membrane</location>
        <topology evidence="1">Multi-pass membrane protein</topology>
    </subcellularLocation>
</comment>
<evidence type="ECO:0000256" key="6">
    <source>
        <dbReference type="ARBA" id="ARBA00022692"/>
    </source>
</evidence>
<evidence type="ECO:0000256" key="2">
    <source>
        <dbReference type="ARBA" id="ARBA00008883"/>
    </source>
</evidence>
<dbReference type="EC" id="2.7.10.2" evidence="19"/>
<evidence type="ECO:0000256" key="14">
    <source>
        <dbReference type="SAM" id="Coils"/>
    </source>
</evidence>
<dbReference type="InterPro" id="IPR027417">
    <property type="entry name" value="P-loop_NTPase"/>
</dbReference>
<accession>A0A4Q6X7S6</accession>
<keyword evidence="8 19" id="KW-0418">Kinase</keyword>
<feature type="transmembrane region" description="Helical" evidence="15">
    <location>
        <begin position="21"/>
        <end position="42"/>
    </location>
</feature>
<dbReference type="AlphaFoldDB" id="A0A4Q6X7S6"/>
<feature type="domain" description="Polysaccharide chain length determinant N-terminal" evidence="16">
    <location>
        <begin position="9"/>
        <end position="99"/>
    </location>
</feature>
<dbReference type="Pfam" id="PF02706">
    <property type="entry name" value="Wzz"/>
    <property type="match status" value="1"/>
</dbReference>
<keyword evidence="7" id="KW-0547">Nucleotide-binding</keyword>
<dbReference type="PANTHER" id="PTHR32309:SF32">
    <property type="entry name" value="TYROSINE-PROTEIN KINASE ETK-RELATED"/>
    <property type="match status" value="1"/>
</dbReference>
<keyword evidence="20" id="KW-1185">Reference proteome</keyword>
<reference evidence="19 20" key="1">
    <citation type="submission" date="2019-02" db="EMBL/GenBank/DDBJ databases">
        <title>The draft genome of Acinetobacter halotolerans strain JCM 31009.</title>
        <authorList>
            <person name="Qin J."/>
            <person name="Feng Y."/>
            <person name="Nemec A."/>
            <person name="Zong Z."/>
        </authorList>
    </citation>
    <scope>NUCLEOTIDE SEQUENCE [LARGE SCALE GENOMIC DNA]</scope>
    <source>
        <strain evidence="19 20">JCM 31009</strain>
    </source>
</reference>
<evidence type="ECO:0000313" key="20">
    <source>
        <dbReference type="Proteomes" id="UP000292110"/>
    </source>
</evidence>
<dbReference type="FunFam" id="3.40.50.300:FF:000527">
    <property type="entry name" value="Tyrosine-protein kinase etk"/>
    <property type="match status" value="1"/>
</dbReference>
<evidence type="ECO:0000256" key="8">
    <source>
        <dbReference type="ARBA" id="ARBA00022777"/>
    </source>
</evidence>
<evidence type="ECO:0000256" key="3">
    <source>
        <dbReference type="ARBA" id="ARBA00022475"/>
    </source>
</evidence>
<dbReference type="Pfam" id="PF13614">
    <property type="entry name" value="AAA_31"/>
    <property type="match status" value="1"/>
</dbReference>
<evidence type="ECO:0000259" key="18">
    <source>
        <dbReference type="Pfam" id="PF13807"/>
    </source>
</evidence>
<feature type="transmembrane region" description="Helical" evidence="15">
    <location>
        <begin position="435"/>
        <end position="455"/>
    </location>
</feature>
<comment type="caution">
    <text evidence="19">The sequence shown here is derived from an EMBL/GenBank/DDBJ whole genome shotgun (WGS) entry which is preliminary data.</text>
</comment>
<keyword evidence="5 19" id="KW-0808">Transferase</keyword>
<evidence type="ECO:0000313" key="19">
    <source>
        <dbReference type="EMBL" id="RZF51140.1"/>
    </source>
</evidence>
<comment type="catalytic activity">
    <reaction evidence="13">
        <text>L-tyrosyl-[protein] + ATP = O-phospho-L-tyrosyl-[protein] + ADP + H(+)</text>
        <dbReference type="Rhea" id="RHEA:10596"/>
        <dbReference type="Rhea" id="RHEA-COMP:10136"/>
        <dbReference type="Rhea" id="RHEA-COMP:20101"/>
        <dbReference type="ChEBI" id="CHEBI:15378"/>
        <dbReference type="ChEBI" id="CHEBI:30616"/>
        <dbReference type="ChEBI" id="CHEBI:46858"/>
        <dbReference type="ChEBI" id="CHEBI:61978"/>
        <dbReference type="ChEBI" id="CHEBI:456216"/>
    </reaction>
</comment>
<keyword evidence="4" id="KW-0997">Cell inner membrane</keyword>
<dbReference type="CDD" id="cd05387">
    <property type="entry name" value="BY-kinase"/>
    <property type="match status" value="1"/>
</dbReference>
<evidence type="ECO:0000256" key="5">
    <source>
        <dbReference type="ARBA" id="ARBA00022679"/>
    </source>
</evidence>
<feature type="coiled-coil region" evidence="14">
    <location>
        <begin position="279"/>
        <end position="306"/>
    </location>
</feature>